<keyword evidence="1" id="KW-1133">Transmembrane helix</keyword>
<protein>
    <submittedName>
        <fullName evidence="2">Uncharacterized protein</fullName>
    </submittedName>
</protein>
<sequence>MIRLIGLFVVFVAGGFMMMGRMNAERREKWTFIVLTCIGLALWASLLLHRPLDLNKAIGWMIDRLANL</sequence>
<gene>
    <name evidence="2" type="ORF">GT019_12950</name>
</gene>
<comment type="caution">
    <text evidence="2">The sequence shown here is derived from an EMBL/GenBank/DDBJ whole genome shotgun (WGS) entry which is preliminary data.</text>
</comment>
<name>A0ABW9XQ83_9BACL</name>
<feature type="transmembrane region" description="Helical" evidence="1">
    <location>
        <begin position="30"/>
        <end position="48"/>
    </location>
</feature>
<dbReference type="RefSeq" id="WP_161743597.1">
    <property type="nucleotide sequence ID" value="NZ_JAAAMV010000009.1"/>
</dbReference>
<evidence type="ECO:0000313" key="3">
    <source>
        <dbReference type="Proteomes" id="UP000665561"/>
    </source>
</evidence>
<organism evidence="2 3">
    <name type="scientific">Paenibacillus glycinis</name>
    <dbReference type="NCBI Taxonomy" id="2697035"/>
    <lineage>
        <taxon>Bacteria</taxon>
        <taxon>Bacillati</taxon>
        <taxon>Bacillota</taxon>
        <taxon>Bacilli</taxon>
        <taxon>Bacillales</taxon>
        <taxon>Paenibacillaceae</taxon>
        <taxon>Paenibacillus</taxon>
    </lineage>
</organism>
<dbReference type="Proteomes" id="UP000665561">
    <property type="component" value="Unassembled WGS sequence"/>
</dbReference>
<keyword evidence="1" id="KW-0472">Membrane</keyword>
<keyword evidence="1" id="KW-0812">Transmembrane</keyword>
<feature type="transmembrane region" description="Helical" evidence="1">
    <location>
        <begin position="7"/>
        <end position="24"/>
    </location>
</feature>
<keyword evidence="3" id="KW-1185">Reference proteome</keyword>
<evidence type="ECO:0000256" key="1">
    <source>
        <dbReference type="SAM" id="Phobius"/>
    </source>
</evidence>
<reference evidence="2 3" key="1">
    <citation type="submission" date="2020-01" db="EMBL/GenBank/DDBJ databases">
        <title>Paenibacillus soybeanensis sp. nov. isolated from the nodules of soybean (Glycine max(L.) Merr).</title>
        <authorList>
            <person name="Wang H."/>
        </authorList>
    </citation>
    <scope>NUCLEOTIDE SEQUENCE [LARGE SCALE GENOMIC DNA]</scope>
    <source>
        <strain evidence="2 3">T1</strain>
    </source>
</reference>
<proteinExistence type="predicted"/>
<accession>A0ABW9XQ83</accession>
<evidence type="ECO:0000313" key="2">
    <source>
        <dbReference type="EMBL" id="NBD24785.1"/>
    </source>
</evidence>
<dbReference type="EMBL" id="JAAAMV010000009">
    <property type="protein sequence ID" value="NBD24785.1"/>
    <property type="molecule type" value="Genomic_DNA"/>
</dbReference>